<name>A0A1I0Z388_9GAMM</name>
<dbReference type="Gene3D" id="1.10.260.40">
    <property type="entry name" value="lambda repressor-like DNA-binding domains"/>
    <property type="match status" value="1"/>
</dbReference>
<keyword evidence="2" id="KW-1185">Reference proteome</keyword>
<gene>
    <name evidence="1" type="ORF">SAMN04244571_01754</name>
</gene>
<dbReference type="EMBL" id="FOKJ01000023">
    <property type="protein sequence ID" value="SFB19797.1"/>
    <property type="molecule type" value="Genomic_DNA"/>
</dbReference>
<dbReference type="RefSeq" id="WP_217646280.1">
    <property type="nucleotide sequence ID" value="NZ_FOKJ01000023.1"/>
</dbReference>
<protein>
    <recommendedName>
        <fullName evidence="3">Helix-turn-helix</fullName>
    </recommendedName>
</protein>
<dbReference type="InterPro" id="IPR010982">
    <property type="entry name" value="Lambda_DNA-bd_dom_sf"/>
</dbReference>
<dbReference type="SUPFAM" id="SSF47413">
    <property type="entry name" value="lambda repressor-like DNA-binding domains"/>
    <property type="match status" value="1"/>
</dbReference>
<evidence type="ECO:0008006" key="3">
    <source>
        <dbReference type="Google" id="ProtNLM"/>
    </source>
</evidence>
<reference evidence="1 2" key="1">
    <citation type="submission" date="2016-10" db="EMBL/GenBank/DDBJ databases">
        <authorList>
            <person name="Varghese N."/>
            <person name="Submissions S."/>
        </authorList>
    </citation>
    <scope>NUCLEOTIDE SEQUENCE [LARGE SCALE GENOMIC DNA]</scope>
    <source>
        <strain evidence="1 2">DSM 282</strain>
    </source>
</reference>
<evidence type="ECO:0000313" key="2">
    <source>
        <dbReference type="Proteomes" id="UP000198861"/>
    </source>
</evidence>
<sequence length="73" mass="8311">MKSKKPQRAELLDMHGYVLDQLARRKGDWSEISKESEVPYFTISKIATRATADPRISTIQKLANYFAKNPKAA</sequence>
<accession>A0A1I0Z388</accession>
<evidence type="ECO:0000313" key="1">
    <source>
        <dbReference type="EMBL" id="SFB19797.1"/>
    </source>
</evidence>
<comment type="caution">
    <text evidence="1">The sequence shown here is derived from an EMBL/GenBank/DDBJ whole genome shotgun (WGS) entry which is preliminary data.</text>
</comment>
<organism evidence="1 2">
    <name type="scientific">Azotobacter beijerinckii</name>
    <dbReference type="NCBI Taxonomy" id="170623"/>
    <lineage>
        <taxon>Bacteria</taxon>
        <taxon>Pseudomonadati</taxon>
        <taxon>Pseudomonadota</taxon>
        <taxon>Gammaproteobacteria</taxon>
        <taxon>Pseudomonadales</taxon>
        <taxon>Pseudomonadaceae</taxon>
        <taxon>Azotobacter</taxon>
    </lineage>
</organism>
<dbReference type="Proteomes" id="UP000198861">
    <property type="component" value="Unassembled WGS sequence"/>
</dbReference>
<proteinExistence type="predicted"/>